<dbReference type="PANTHER" id="PTHR22807">
    <property type="entry name" value="NOP2 YEAST -RELATED NOL1/NOP2/FMU SUN DOMAIN-CONTAINING"/>
    <property type="match status" value="1"/>
</dbReference>
<dbReference type="RefSeq" id="WP_092342780.1">
    <property type="nucleotide sequence ID" value="NZ_FLSL01000089.1"/>
</dbReference>
<dbReference type="InterPro" id="IPR006027">
    <property type="entry name" value="NusB_RsmB_TIM44"/>
</dbReference>
<dbReference type="Pfam" id="PF01189">
    <property type="entry name" value="Methyltr_RsmB-F"/>
    <property type="match status" value="1"/>
</dbReference>
<feature type="domain" description="SAM-dependent MTase RsmB/NOP-type" evidence="6">
    <location>
        <begin position="165"/>
        <end position="430"/>
    </location>
</feature>
<comment type="similarity">
    <text evidence="5">Belongs to the class I-like SAM-binding methyltransferase superfamily. RsmB/NOP family.</text>
</comment>
<keyword evidence="4 5" id="KW-0694">RNA-binding</keyword>
<dbReference type="InterPro" id="IPR023267">
    <property type="entry name" value="RCMT"/>
</dbReference>
<dbReference type="Gene3D" id="1.10.940.10">
    <property type="entry name" value="NusB-like"/>
    <property type="match status" value="1"/>
</dbReference>
<keyword evidence="3 5" id="KW-0949">S-adenosyl-L-methionine</keyword>
<dbReference type="GO" id="GO:0006355">
    <property type="term" value="P:regulation of DNA-templated transcription"/>
    <property type="evidence" value="ECO:0007669"/>
    <property type="project" value="InterPro"/>
</dbReference>
<accession>A0A0S4M4G4</accession>
<keyword evidence="8" id="KW-1185">Reference proteome</keyword>
<dbReference type="AlphaFoldDB" id="A0A0S4M4G4"/>
<gene>
    <name evidence="7" type="primary">rsmB_1</name>
    <name evidence="7" type="ORF">Ark11_0309</name>
</gene>
<evidence type="ECO:0000256" key="1">
    <source>
        <dbReference type="ARBA" id="ARBA00022603"/>
    </source>
</evidence>
<dbReference type="EMBL" id="LN906597">
    <property type="protein sequence ID" value="CUT17165.1"/>
    <property type="molecule type" value="Genomic_DNA"/>
</dbReference>
<evidence type="ECO:0000259" key="6">
    <source>
        <dbReference type="PROSITE" id="PS51686"/>
    </source>
</evidence>
<dbReference type="PATRIC" id="fig|1561003.3.peg.316"/>
<dbReference type="InterPro" id="IPR001678">
    <property type="entry name" value="MeTrfase_RsmB-F_NOP2_dom"/>
</dbReference>
<comment type="caution">
    <text evidence="5">Lacks conserved residue(s) required for the propagation of feature annotation.</text>
</comment>
<keyword evidence="2 5" id="KW-0808">Transferase</keyword>
<evidence type="ECO:0000256" key="4">
    <source>
        <dbReference type="ARBA" id="ARBA00022884"/>
    </source>
</evidence>
<dbReference type="Gene3D" id="3.30.70.1170">
    <property type="entry name" value="Sun protein, domain 3"/>
    <property type="match status" value="1"/>
</dbReference>
<dbReference type="Gene3D" id="3.40.50.150">
    <property type="entry name" value="Vaccinia Virus protein VP39"/>
    <property type="match status" value="1"/>
</dbReference>
<feature type="binding site" evidence="5">
    <location>
        <position position="302"/>
    </location>
    <ligand>
        <name>S-adenosyl-L-methionine</name>
        <dbReference type="ChEBI" id="CHEBI:59789"/>
    </ligand>
</feature>
<dbReference type="STRING" id="1561003.Ark11_0309"/>
<dbReference type="Pfam" id="PF01029">
    <property type="entry name" value="NusB"/>
    <property type="match status" value="1"/>
</dbReference>
<dbReference type="SUPFAM" id="SSF48013">
    <property type="entry name" value="NusB-like"/>
    <property type="match status" value="1"/>
</dbReference>
<proteinExistence type="inferred from homology"/>
<evidence type="ECO:0000256" key="5">
    <source>
        <dbReference type="PROSITE-ProRule" id="PRU01023"/>
    </source>
</evidence>
<dbReference type="CDD" id="cd02440">
    <property type="entry name" value="AdoMet_MTases"/>
    <property type="match status" value="1"/>
</dbReference>
<dbReference type="PANTHER" id="PTHR22807:SF61">
    <property type="entry name" value="NOL1_NOP2_SUN FAMILY PROTEIN _ ANTITERMINATION NUSB DOMAIN-CONTAINING PROTEIN"/>
    <property type="match status" value="1"/>
</dbReference>
<dbReference type="InterPro" id="IPR029063">
    <property type="entry name" value="SAM-dependent_MTases_sf"/>
</dbReference>
<dbReference type="Pfam" id="PF22458">
    <property type="entry name" value="RsmF-B_ferredox"/>
    <property type="match status" value="1"/>
</dbReference>
<evidence type="ECO:0000256" key="3">
    <source>
        <dbReference type="ARBA" id="ARBA00022691"/>
    </source>
</evidence>
<protein>
    <submittedName>
        <fullName evidence="7">16S rRNA methyltransferase B</fullName>
    </submittedName>
</protein>
<sequence length="430" mass="48302">MSLVSLNDVLCLSARVLCEVMRGRSLPNALSIVPISNFQLPAVRFASYDVVRNLNYVEAVLSSRLISGRGRKWTPFFHSLMLVAISKLDADTDHAYAIVDQVVAIVKRGRHGYLSGLANAVLRGYLRERESLQERLLKSDSLRYRLPEWWIVRLRELYPDNWEELAQTLLGHPPMSLRVNRRKISLQKYRDILDSLTFYHRAINPSAIVLNSPCSQSGLPYYEEGYVSVQDFGAQQVTAFMNLKEGDCLLDACCGSGGKLTAILESFDGIVATAVDSCSDRLFRLRGELSRLGLEATAVHADLFDVSSWWDGRLFDAIVLDVPCSGSGSVRRHVCAKWNKKEEDLLNFAGIQSNMLATVWPLLKRGGQLLYVTCSLFEEENTFPLKALTERFTDVFVACLSEQQGSRRWGVCLCPGPYSDGFFYASLTKK</sequence>
<keyword evidence="1 5" id="KW-0489">Methyltransferase</keyword>
<feature type="binding site" evidence="5">
    <location>
        <position position="321"/>
    </location>
    <ligand>
        <name>S-adenosyl-L-methionine</name>
        <dbReference type="ChEBI" id="CHEBI:59789"/>
    </ligand>
</feature>
<dbReference type="InterPro" id="IPR035926">
    <property type="entry name" value="NusB-like_sf"/>
</dbReference>
<evidence type="ECO:0000313" key="7">
    <source>
        <dbReference type="EMBL" id="CUT17165.1"/>
    </source>
</evidence>
<dbReference type="OrthoDB" id="9810297at2"/>
<name>A0A0S4M4G4_9BURK</name>
<feature type="binding site" evidence="5">
    <location>
        <position position="276"/>
    </location>
    <ligand>
        <name>S-adenosyl-L-methionine</name>
        <dbReference type="ChEBI" id="CHEBI:59789"/>
    </ligand>
</feature>
<dbReference type="PRINTS" id="PR02008">
    <property type="entry name" value="RCMTFAMILY"/>
</dbReference>
<dbReference type="PROSITE" id="PS51686">
    <property type="entry name" value="SAM_MT_RSMB_NOP"/>
    <property type="match status" value="1"/>
</dbReference>
<dbReference type="Proteomes" id="UP000198651">
    <property type="component" value="Chromosome I"/>
</dbReference>
<organism evidence="7 8">
    <name type="scientific">Candidatus Ichthyocystis hellenicum</name>
    <dbReference type="NCBI Taxonomy" id="1561003"/>
    <lineage>
        <taxon>Bacteria</taxon>
        <taxon>Pseudomonadati</taxon>
        <taxon>Pseudomonadota</taxon>
        <taxon>Betaproteobacteria</taxon>
        <taxon>Burkholderiales</taxon>
        <taxon>Candidatus Ichthyocystis</taxon>
    </lineage>
</organism>
<dbReference type="GO" id="GO:0001510">
    <property type="term" value="P:RNA methylation"/>
    <property type="evidence" value="ECO:0007669"/>
    <property type="project" value="InterPro"/>
</dbReference>
<dbReference type="InterPro" id="IPR054728">
    <property type="entry name" value="RsmB-like_ferredoxin"/>
</dbReference>
<feature type="active site" description="Nucleophile" evidence="5">
    <location>
        <position position="374"/>
    </location>
</feature>
<evidence type="ECO:0000256" key="2">
    <source>
        <dbReference type="ARBA" id="ARBA00022679"/>
    </source>
</evidence>
<evidence type="ECO:0000313" key="8">
    <source>
        <dbReference type="Proteomes" id="UP000198651"/>
    </source>
</evidence>
<reference evidence="8" key="1">
    <citation type="submission" date="2015-11" db="EMBL/GenBank/DDBJ databases">
        <authorList>
            <person name="Seth-Smith H.M.B."/>
        </authorList>
    </citation>
    <scope>NUCLEOTIDE SEQUENCE [LARGE SCALE GENOMIC DNA]</scope>
    <source>
        <strain evidence="8">2013Ark11</strain>
    </source>
</reference>
<dbReference type="InterPro" id="IPR049560">
    <property type="entry name" value="MeTrfase_RsmB-F_NOP2_cat"/>
</dbReference>
<dbReference type="GO" id="GO:0008173">
    <property type="term" value="F:RNA methyltransferase activity"/>
    <property type="evidence" value="ECO:0007669"/>
    <property type="project" value="InterPro"/>
</dbReference>
<dbReference type="GO" id="GO:0003723">
    <property type="term" value="F:RNA binding"/>
    <property type="evidence" value="ECO:0007669"/>
    <property type="project" value="UniProtKB-UniRule"/>
</dbReference>
<dbReference type="SUPFAM" id="SSF53335">
    <property type="entry name" value="S-adenosyl-L-methionine-dependent methyltransferases"/>
    <property type="match status" value="1"/>
</dbReference>